<dbReference type="InterPro" id="IPR003137">
    <property type="entry name" value="PA_domain"/>
</dbReference>
<organism evidence="3 4">
    <name type="scientific">Cymbomonas tetramitiformis</name>
    <dbReference type="NCBI Taxonomy" id="36881"/>
    <lineage>
        <taxon>Eukaryota</taxon>
        <taxon>Viridiplantae</taxon>
        <taxon>Chlorophyta</taxon>
        <taxon>Pyramimonadophyceae</taxon>
        <taxon>Pyramimonadales</taxon>
        <taxon>Pyramimonadaceae</taxon>
        <taxon>Cymbomonas</taxon>
    </lineage>
</organism>
<evidence type="ECO:0000256" key="1">
    <source>
        <dbReference type="SAM" id="SignalP"/>
    </source>
</evidence>
<sequence>MGRRSLLVGYIILCLGPSLFDHVLGDVSTFFTVRTGGPFEHFYCLPQPYQTKVDPSWNIEEGKVQFLRQESSSCRTETIEGGDATTGSSESSLVVADDFVFKAEDLERVSGAVALIQGSTCPFATWGYYIADYQLRVEKAVEAGAMGVVFVEVYANKLPQHMDQANTAVPTCILREPDFNRLKSSWLLDENNHPGFADFTGAYLYNMQDEPVPNPVITYFEVVDRLTFSIPALTATFNPSSTDAIEGHIVEANFSSACLQDSFESCIACWNGEVFLDREALAGKIAFFNFPHDVPGCFNYYYQWSILAQNVGAIGAVFGTSADYFYHVPGMYLVPELLTIPFFTIMRMHAETLSHLIATDPEDVMVKLPALVDSTGPTYFSDERSELGVSVLGQWELNEGITTEDVTFHCAAGQSTYNPANHPGVPYPDFDLQTGLDAGRLRFVTGHEYCTNRTTCARCLNLAAADQIDSYGVPLTGEVVVMVELDFVCYHSYTEYSSAASAAGAYGLIIINYEDIVYTMVHHLLNSEGA</sequence>
<protein>
    <recommendedName>
        <fullName evidence="2">PA domain-containing protein</fullName>
    </recommendedName>
</protein>
<feature type="chain" id="PRO_5041914635" description="PA domain-containing protein" evidence="1">
    <location>
        <begin position="26"/>
        <end position="530"/>
    </location>
</feature>
<evidence type="ECO:0000313" key="4">
    <source>
        <dbReference type="Proteomes" id="UP001190700"/>
    </source>
</evidence>
<keyword evidence="1" id="KW-0732">Signal</keyword>
<dbReference type="AlphaFoldDB" id="A0AAE0KN17"/>
<gene>
    <name evidence="3" type="ORF">CYMTET_35992</name>
</gene>
<feature type="signal peptide" evidence="1">
    <location>
        <begin position="1"/>
        <end position="25"/>
    </location>
</feature>
<feature type="domain" description="PA" evidence="2">
    <location>
        <begin position="99"/>
        <end position="172"/>
    </location>
</feature>
<evidence type="ECO:0000313" key="3">
    <source>
        <dbReference type="EMBL" id="KAK3254807.1"/>
    </source>
</evidence>
<reference evidence="3 4" key="1">
    <citation type="journal article" date="2015" name="Genome Biol. Evol.">
        <title>Comparative Genomics of a Bacterivorous Green Alga Reveals Evolutionary Causalities and Consequences of Phago-Mixotrophic Mode of Nutrition.</title>
        <authorList>
            <person name="Burns J.A."/>
            <person name="Paasch A."/>
            <person name="Narechania A."/>
            <person name="Kim E."/>
        </authorList>
    </citation>
    <scope>NUCLEOTIDE SEQUENCE [LARGE SCALE GENOMIC DNA]</scope>
    <source>
        <strain evidence="3 4">PLY_AMNH</strain>
    </source>
</reference>
<evidence type="ECO:0000259" key="2">
    <source>
        <dbReference type="Pfam" id="PF02225"/>
    </source>
</evidence>
<name>A0AAE0KN17_9CHLO</name>
<dbReference type="Proteomes" id="UP001190700">
    <property type="component" value="Unassembled WGS sequence"/>
</dbReference>
<dbReference type="Pfam" id="PF02225">
    <property type="entry name" value="PA"/>
    <property type="match status" value="1"/>
</dbReference>
<dbReference type="EMBL" id="LGRX02023176">
    <property type="protein sequence ID" value="KAK3254807.1"/>
    <property type="molecule type" value="Genomic_DNA"/>
</dbReference>
<proteinExistence type="predicted"/>
<keyword evidence="4" id="KW-1185">Reference proteome</keyword>
<accession>A0AAE0KN17</accession>
<comment type="caution">
    <text evidence="3">The sequence shown here is derived from an EMBL/GenBank/DDBJ whole genome shotgun (WGS) entry which is preliminary data.</text>
</comment>